<keyword evidence="4" id="KW-0378">Hydrolase</keyword>
<keyword evidence="5" id="KW-1185">Reference proteome</keyword>
<proteinExistence type="predicted"/>
<dbReference type="GO" id="GO:0016787">
    <property type="term" value="F:hydrolase activity"/>
    <property type="evidence" value="ECO:0007669"/>
    <property type="project" value="UniProtKB-KW"/>
</dbReference>
<dbReference type="PANTHER" id="PTHR11051">
    <property type="entry name" value="GLYCOSYL HYDROLASE-RELATED"/>
    <property type="match status" value="1"/>
</dbReference>
<name>A0ABW5FIW5_9PSEU</name>
<evidence type="ECO:0000313" key="5">
    <source>
        <dbReference type="Proteomes" id="UP001597417"/>
    </source>
</evidence>
<sequence>MRNNAYTNVMAAWIADTAGRLLTLLPATRRAALRARLGLGEDELRRWDEMSRRMYVPFHPNGIISQFEGYLDLEELDWERYHAAHSKTGRMDRILRAEGEDPNQFKVAKQEQADVVMLFFLFSDGELGALLDRLGYAHDPELSRRTIDYYDRRTSHDSTLSLVTHAGVLAARDPKISWDRFMVALESDFGDVQGGTTSEGIHMGVMSGTLDLLQRYYVGGDVRHGVLYFAPTLLDRLDGLVLSMQFRGTPLKVSIAGDELTVFALPEGFRGGVRVGVGGEVRALEAGESCVFALSGEPGATKTSRVNHTGRIRHDDGL</sequence>
<dbReference type="Gene3D" id="2.60.420.10">
    <property type="entry name" value="Maltose phosphorylase, domain 3"/>
    <property type="match status" value="1"/>
</dbReference>
<dbReference type="Pfam" id="PF03632">
    <property type="entry name" value="Glyco_hydro_65m"/>
    <property type="match status" value="1"/>
</dbReference>
<dbReference type="PANTHER" id="PTHR11051:SF8">
    <property type="entry name" value="PROTEIN-GLUCOSYLGALACTOSYLHYDROXYLYSINE GLUCOSIDASE"/>
    <property type="match status" value="1"/>
</dbReference>
<dbReference type="SUPFAM" id="SSF48208">
    <property type="entry name" value="Six-hairpin glycosidases"/>
    <property type="match status" value="1"/>
</dbReference>
<evidence type="ECO:0000256" key="1">
    <source>
        <dbReference type="ARBA" id="ARBA00023295"/>
    </source>
</evidence>
<organism evidence="4 5">
    <name type="scientific">Amycolatopsis pigmentata</name>
    <dbReference type="NCBI Taxonomy" id="450801"/>
    <lineage>
        <taxon>Bacteria</taxon>
        <taxon>Bacillati</taxon>
        <taxon>Actinomycetota</taxon>
        <taxon>Actinomycetes</taxon>
        <taxon>Pseudonocardiales</taxon>
        <taxon>Pseudonocardiaceae</taxon>
        <taxon>Amycolatopsis</taxon>
    </lineage>
</organism>
<dbReference type="InterPro" id="IPR012341">
    <property type="entry name" value="6hp_glycosidase-like_sf"/>
</dbReference>
<feature type="domain" description="Glycoside hydrolase family 65 C-terminal" evidence="3">
    <location>
        <begin position="222"/>
        <end position="280"/>
    </location>
</feature>
<reference evidence="5" key="1">
    <citation type="journal article" date="2019" name="Int. J. Syst. Evol. Microbiol.">
        <title>The Global Catalogue of Microorganisms (GCM) 10K type strain sequencing project: providing services to taxonomists for standard genome sequencing and annotation.</title>
        <authorList>
            <consortium name="The Broad Institute Genomics Platform"/>
            <consortium name="The Broad Institute Genome Sequencing Center for Infectious Disease"/>
            <person name="Wu L."/>
            <person name="Ma J."/>
        </authorList>
    </citation>
    <scope>NUCLEOTIDE SEQUENCE [LARGE SCALE GENOMIC DNA]</scope>
    <source>
        <strain evidence="5">CGMCC 4.7645</strain>
    </source>
</reference>
<dbReference type="InterPro" id="IPR005195">
    <property type="entry name" value="Glyco_hydro_65_M"/>
</dbReference>
<accession>A0ABW5FIW5</accession>
<keyword evidence="1" id="KW-0326">Glycosidase</keyword>
<protein>
    <submittedName>
        <fullName evidence="4">Glycosyl hydrolase family 65 protein</fullName>
    </submittedName>
</protein>
<feature type="domain" description="Glycoside hydrolase family 65 central catalytic" evidence="2">
    <location>
        <begin position="2"/>
        <end position="210"/>
    </location>
</feature>
<dbReference type="Gene3D" id="1.50.10.10">
    <property type="match status" value="1"/>
</dbReference>
<comment type="caution">
    <text evidence="4">The sequence shown here is derived from an EMBL/GenBank/DDBJ whole genome shotgun (WGS) entry which is preliminary data.</text>
</comment>
<dbReference type="RefSeq" id="WP_378260369.1">
    <property type="nucleotide sequence ID" value="NZ_JBHUKR010000002.1"/>
</dbReference>
<dbReference type="Pfam" id="PF03633">
    <property type="entry name" value="Glyco_hydro_65C"/>
    <property type="match status" value="1"/>
</dbReference>
<evidence type="ECO:0000259" key="3">
    <source>
        <dbReference type="Pfam" id="PF03633"/>
    </source>
</evidence>
<evidence type="ECO:0000259" key="2">
    <source>
        <dbReference type="Pfam" id="PF03632"/>
    </source>
</evidence>
<gene>
    <name evidence="4" type="ORF">ACFSXZ_01255</name>
</gene>
<dbReference type="Proteomes" id="UP001597417">
    <property type="component" value="Unassembled WGS sequence"/>
</dbReference>
<evidence type="ECO:0000313" key="4">
    <source>
        <dbReference type="EMBL" id="MFD2414948.1"/>
    </source>
</evidence>
<dbReference type="EMBL" id="JBHUKR010000002">
    <property type="protein sequence ID" value="MFD2414948.1"/>
    <property type="molecule type" value="Genomic_DNA"/>
</dbReference>
<dbReference type="InterPro" id="IPR008928">
    <property type="entry name" value="6-hairpin_glycosidase_sf"/>
</dbReference>
<dbReference type="InterPro" id="IPR005194">
    <property type="entry name" value="Glyco_hydro_65_C"/>
</dbReference>